<feature type="transmembrane region" description="Helical" evidence="1">
    <location>
        <begin position="318"/>
        <end position="336"/>
    </location>
</feature>
<feature type="transmembrane region" description="Helical" evidence="1">
    <location>
        <begin position="392"/>
        <end position="411"/>
    </location>
</feature>
<feature type="transmembrane region" description="Helical" evidence="1">
    <location>
        <begin position="368"/>
        <end position="386"/>
    </location>
</feature>
<feature type="transmembrane region" description="Helical" evidence="1">
    <location>
        <begin position="29"/>
        <end position="47"/>
    </location>
</feature>
<feature type="transmembrane region" description="Helical" evidence="1">
    <location>
        <begin position="139"/>
        <end position="157"/>
    </location>
</feature>
<keyword evidence="1" id="KW-0812">Transmembrane</keyword>
<name>I0KFX3_9BACT</name>
<feature type="transmembrane region" description="Helical" evidence="1">
    <location>
        <begin position="218"/>
        <end position="242"/>
    </location>
</feature>
<feature type="transmembrane region" description="Helical" evidence="1">
    <location>
        <begin position="86"/>
        <end position="105"/>
    </location>
</feature>
<feature type="transmembrane region" description="Helical" evidence="1">
    <location>
        <begin position="194"/>
        <end position="211"/>
    </location>
</feature>
<dbReference type="Proteomes" id="UP000011058">
    <property type="component" value="Chromosome"/>
</dbReference>
<feature type="transmembrane region" description="Helical" evidence="1">
    <location>
        <begin position="262"/>
        <end position="284"/>
    </location>
</feature>
<keyword evidence="3" id="KW-1185">Reference proteome</keyword>
<gene>
    <name evidence="2" type="ORF">FAES_5027</name>
</gene>
<dbReference type="OrthoDB" id="924608at2"/>
<dbReference type="PATRIC" id="fig|1166018.3.peg.2002"/>
<accession>I0KFX3</accession>
<evidence type="ECO:0000313" key="2">
    <source>
        <dbReference type="EMBL" id="CCH03026.1"/>
    </source>
</evidence>
<evidence type="ECO:0008006" key="4">
    <source>
        <dbReference type="Google" id="ProtNLM"/>
    </source>
</evidence>
<dbReference type="EMBL" id="HE796683">
    <property type="protein sequence ID" value="CCH03026.1"/>
    <property type="molecule type" value="Genomic_DNA"/>
</dbReference>
<dbReference type="RefSeq" id="WP_015334125.1">
    <property type="nucleotide sequence ID" value="NC_020054.1"/>
</dbReference>
<dbReference type="HOGENOM" id="CLU_466010_0_0_10"/>
<dbReference type="STRING" id="1166018.FAES_5027"/>
<dbReference type="AlphaFoldDB" id="I0KFX3"/>
<organism evidence="2 3">
    <name type="scientific">Fibrella aestuarina BUZ 2</name>
    <dbReference type="NCBI Taxonomy" id="1166018"/>
    <lineage>
        <taxon>Bacteria</taxon>
        <taxon>Pseudomonadati</taxon>
        <taxon>Bacteroidota</taxon>
        <taxon>Cytophagia</taxon>
        <taxon>Cytophagales</taxon>
        <taxon>Spirosomataceae</taxon>
        <taxon>Fibrella</taxon>
    </lineage>
</organism>
<feature type="transmembrane region" description="Helical" evidence="1">
    <location>
        <begin position="342"/>
        <end position="359"/>
    </location>
</feature>
<sequence length="585" mass="65749">MRLSPPTLPEPTVHPLSPYSQPETATLRWSYLAFALSLGFALFISYVRPPLSGYFTTDEQFIADSGVFMLYGATPRCLDWPGIPMVLVFYVLAIGQCGLNLLAAATSGPLTAVDAFGIVDKTVYTYLTDRVPLLVAGRTVQLLLVFGLLFWCIQLIYKSQVALLPRVMRFPLVVLLCLSFDVLAGAPVVRPEGLAYALFAVASLLVLVGNFREGSWRLPVIVLGVMALMISQRLLFVFTFPFLLGGLLLQMGFSLRRAVGTLALLLLCTLLAMPFLFTDSFVVLKAFLGGMLQKVNGAPQPTYFNWTYIRDSVLGTPTVWQAALIVIGSVAFWRFYPKRGVAALLLGNLLFLTVTIFHASKIYHTHTLPIRCLTLFPLLYGLYWLYRATNRIWVMYGLLAIYVMANAYEGWDMVRASFISNPMWDVVTYLKTLPDSKRVLIDPIFDNVAPRSQKTLARELSNIQDMTLTQVKYKRQLGGKVEGDVPIAMVATLSEDERLAVLQRQVLARYTPAGRFPDSFVYTDYPGFVNYFIDKASAMADFDKGQYDYLVTYEALPNRQPVRIFWTEAYWPAFFLYQSPALARQ</sequence>
<keyword evidence="1" id="KW-0472">Membrane</keyword>
<feature type="transmembrane region" description="Helical" evidence="1">
    <location>
        <begin position="169"/>
        <end position="188"/>
    </location>
</feature>
<proteinExistence type="predicted"/>
<keyword evidence="1" id="KW-1133">Transmembrane helix</keyword>
<protein>
    <recommendedName>
        <fullName evidence="4">Glycosyltransferase RgtA/B/C/D-like domain-containing protein</fullName>
    </recommendedName>
</protein>
<evidence type="ECO:0000256" key="1">
    <source>
        <dbReference type="SAM" id="Phobius"/>
    </source>
</evidence>
<evidence type="ECO:0000313" key="3">
    <source>
        <dbReference type="Proteomes" id="UP000011058"/>
    </source>
</evidence>
<dbReference type="KEGG" id="fae:FAES_5027"/>
<reference evidence="2 3" key="1">
    <citation type="journal article" date="2012" name="J. Bacteriol.">
        <title>Genome Sequence of Fibrella aestuarina BUZ 2T, a Filamentous Marine Bacterium.</title>
        <authorList>
            <person name="Filippini M."/>
            <person name="Qi W."/>
            <person name="Blom J."/>
            <person name="Goesmann A."/>
            <person name="Smits T.H."/>
            <person name="Bagheri H.C."/>
        </authorList>
    </citation>
    <scope>NUCLEOTIDE SEQUENCE [LARGE SCALE GENOMIC DNA]</scope>
    <source>
        <strain evidence="3">BUZ 2T</strain>
    </source>
</reference>